<evidence type="ECO:0000313" key="2">
    <source>
        <dbReference type="Proteomes" id="UP001367508"/>
    </source>
</evidence>
<comment type="caution">
    <text evidence="1">The sequence shown here is derived from an EMBL/GenBank/DDBJ whole genome shotgun (WGS) entry which is preliminary data.</text>
</comment>
<evidence type="ECO:0000313" key="1">
    <source>
        <dbReference type="EMBL" id="KAK7338717.1"/>
    </source>
</evidence>
<dbReference type="AlphaFoldDB" id="A0AAN9QKE8"/>
<dbReference type="EMBL" id="JAYMYQ010000004">
    <property type="protein sequence ID" value="KAK7338717.1"/>
    <property type="molecule type" value="Genomic_DNA"/>
</dbReference>
<accession>A0AAN9QKE8</accession>
<proteinExistence type="predicted"/>
<protein>
    <submittedName>
        <fullName evidence="1">Uncharacterized protein</fullName>
    </submittedName>
</protein>
<gene>
    <name evidence="1" type="ORF">VNO77_19346</name>
</gene>
<keyword evidence="2" id="KW-1185">Reference proteome</keyword>
<reference evidence="1 2" key="1">
    <citation type="submission" date="2024-01" db="EMBL/GenBank/DDBJ databases">
        <title>The genomes of 5 underutilized Papilionoideae crops provide insights into root nodulation and disease resistanc.</title>
        <authorList>
            <person name="Jiang F."/>
        </authorList>
    </citation>
    <scope>NUCLEOTIDE SEQUENCE [LARGE SCALE GENOMIC DNA]</scope>
    <source>
        <strain evidence="1">LVBAO_FW01</strain>
        <tissue evidence="1">Leaves</tissue>
    </source>
</reference>
<name>A0AAN9QKE8_CANGL</name>
<sequence>MKLSLMGGIQRDTIPCLYSLRYRRQRLSYIDEYRNDSPLDSKWYLEEHVTQFGWVQSEEDMLMMMSKTSNFSQNLRIFMRSIVSRTPHQSSSYMHPRQDIAKEDFSAFQPSNWFIHPPNVRARVKGGRAVALLLAI</sequence>
<dbReference type="Proteomes" id="UP001367508">
    <property type="component" value="Unassembled WGS sequence"/>
</dbReference>
<organism evidence="1 2">
    <name type="scientific">Canavalia gladiata</name>
    <name type="common">Sword bean</name>
    <name type="synonym">Dolichos gladiatus</name>
    <dbReference type="NCBI Taxonomy" id="3824"/>
    <lineage>
        <taxon>Eukaryota</taxon>
        <taxon>Viridiplantae</taxon>
        <taxon>Streptophyta</taxon>
        <taxon>Embryophyta</taxon>
        <taxon>Tracheophyta</taxon>
        <taxon>Spermatophyta</taxon>
        <taxon>Magnoliopsida</taxon>
        <taxon>eudicotyledons</taxon>
        <taxon>Gunneridae</taxon>
        <taxon>Pentapetalae</taxon>
        <taxon>rosids</taxon>
        <taxon>fabids</taxon>
        <taxon>Fabales</taxon>
        <taxon>Fabaceae</taxon>
        <taxon>Papilionoideae</taxon>
        <taxon>50 kb inversion clade</taxon>
        <taxon>NPAAA clade</taxon>
        <taxon>indigoferoid/millettioid clade</taxon>
        <taxon>Phaseoleae</taxon>
        <taxon>Canavalia</taxon>
    </lineage>
</organism>